<keyword evidence="3" id="KW-0479">Metal-binding</keyword>
<dbReference type="GO" id="GO:0008168">
    <property type="term" value="F:methyltransferase activity"/>
    <property type="evidence" value="ECO:0007669"/>
    <property type="project" value="UniProtKB-KW"/>
</dbReference>
<dbReference type="Pfam" id="PF03492">
    <property type="entry name" value="Methyltransf_7"/>
    <property type="match status" value="1"/>
</dbReference>
<proteinExistence type="predicted"/>
<gene>
    <name evidence="5" type="primary">SAMT_11</name>
    <name evidence="5" type="ORF">CFP56_002184</name>
</gene>
<evidence type="ECO:0000256" key="3">
    <source>
        <dbReference type="ARBA" id="ARBA00022723"/>
    </source>
</evidence>
<evidence type="ECO:0000256" key="1">
    <source>
        <dbReference type="ARBA" id="ARBA00022603"/>
    </source>
</evidence>
<dbReference type="SUPFAM" id="SSF53335">
    <property type="entry name" value="S-adenosyl-L-methionine-dependent methyltransferases"/>
    <property type="match status" value="1"/>
</dbReference>
<dbReference type="Proteomes" id="UP000237347">
    <property type="component" value="Unassembled WGS sequence"/>
</dbReference>
<evidence type="ECO:0000256" key="2">
    <source>
        <dbReference type="ARBA" id="ARBA00022679"/>
    </source>
</evidence>
<evidence type="ECO:0000313" key="6">
    <source>
        <dbReference type="Proteomes" id="UP000237347"/>
    </source>
</evidence>
<reference evidence="5 6" key="1">
    <citation type="journal article" date="2018" name="Sci. Data">
        <title>The draft genome sequence of cork oak.</title>
        <authorList>
            <person name="Ramos A.M."/>
            <person name="Usie A."/>
            <person name="Barbosa P."/>
            <person name="Barros P.M."/>
            <person name="Capote T."/>
            <person name="Chaves I."/>
            <person name="Simoes F."/>
            <person name="Abreu I."/>
            <person name="Carrasquinho I."/>
            <person name="Faro C."/>
            <person name="Guimaraes J.B."/>
            <person name="Mendonca D."/>
            <person name="Nobrega F."/>
            <person name="Rodrigues L."/>
            <person name="Saibo N.J.M."/>
            <person name="Varela M.C."/>
            <person name="Egas C."/>
            <person name="Matos J."/>
            <person name="Miguel C.M."/>
            <person name="Oliveira M.M."/>
            <person name="Ricardo C.P."/>
            <person name="Goncalves S."/>
        </authorList>
    </citation>
    <scope>NUCLEOTIDE SEQUENCE [LARGE SCALE GENOMIC DNA]</scope>
    <source>
        <strain evidence="6">cv. HL8</strain>
    </source>
</reference>
<dbReference type="GO" id="GO:0032259">
    <property type="term" value="P:methylation"/>
    <property type="evidence" value="ECO:0007669"/>
    <property type="project" value="UniProtKB-KW"/>
</dbReference>
<evidence type="ECO:0000256" key="4">
    <source>
        <dbReference type="ARBA" id="ARBA00022842"/>
    </source>
</evidence>
<keyword evidence="6" id="KW-1185">Reference proteome</keyword>
<keyword evidence="2" id="KW-0808">Transferase</keyword>
<accession>A0AAW0M8C2</accession>
<comment type="caution">
    <text evidence="5">The sequence shown here is derived from an EMBL/GenBank/DDBJ whole genome shotgun (WGS) entry which is preliminary data.</text>
</comment>
<dbReference type="EMBL" id="PKMF04000010">
    <property type="protein sequence ID" value="KAK7859835.1"/>
    <property type="molecule type" value="Genomic_DNA"/>
</dbReference>
<dbReference type="InterPro" id="IPR029063">
    <property type="entry name" value="SAM-dependent_MTases_sf"/>
</dbReference>
<dbReference type="InterPro" id="IPR042086">
    <property type="entry name" value="MeTrfase_capping"/>
</dbReference>
<organism evidence="5 6">
    <name type="scientific">Quercus suber</name>
    <name type="common">Cork oak</name>
    <dbReference type="NCBI Taxonomy" id="58331"/>
    <lineage>
        <taxon>Eukaryota</taxon>
        <taxon>Viridiplantae</taxon>
        <taxon>Streptophyta</taxon>
        <taxon>Embryophyta</taxon>
        <taxon>Tracheophyta</taxon>
        <taxon>Spermatophyta</taxon>
        <taxon>Magnoliopsida</taxon>
        <taxon>eudicotyledons</taxon>
        <taxon>Gunneridae</taxon>
        <taxon>Pentapetalae</taxon>
        <taxon>rosids</taxon>
        <taxon>fabids</taxon>
        <taxon>Fagales</taxon>
        <taxon>Fagaceae</taxon>
        <taxon>Quercus</taxon>
    </lineage>
</organism>
<sequence>MKQVRVRRAYEISQLKDWSEKRHEMPYRTFRDHCICLKATDEYIEPRCRQTSNQGRYYGFLQYPSIHIIPSELKGGYFSIDRLEDFAVKCNDHDSRFNPSIVFSDDGYNVAKCMRVVVGFLLATHFGDAIIEEVFCRYRKIIADCISKEKTQFIKVTISMTKIVIYG</sequence>
<dbReference type="AlphaFoldDB" id="A0AAW0M8C2"/>
<protein>
    <submittedName>
        <fullName evidence="5">Salicylate carboxymethyltransferase</fullName>
    </submittedName>
</protein>
<keyword evidence="4" id="KW-0460">Magnesium</keyword>
<name>A0AAW0M8C2_QUESU</name>
<keyword evidence="1" id="KW-0489">Methyltransferase</keyword>
<dbReference type="Gene3D" id="1.10.1200.270">
    <property type="entry name" value="Methyltransferase, alpha-helical capping domain"/>
    <property type="match status" value="1"/>
</dbReference>
<dbReference type="GO" id="GO:0046872">
    <property type="term" value="F:metal ion binding"/>
    <property type="evidence" value="ECO:0007669"/>
    <property type="project" value="UniProtKB-KW"/>
</dbReference>
<evidence type="ECO:0000313" key="5">
    <source>
        <dbReference type="EMBL" id="KAK7859835.1"/>
    </source>
</evidence>
<dbReference type="InterPro" id="IPR005299">
    <property type="entry name" value="MeTrfase_7"/>
</dbReference>